<evidence type="ECO:0000259" key="3">
    <source>
        <dbReference type="PROSITE" id="PS50010"/>
    </source>
</evidence>
<dbReference type="SUPFAM" id="SSF48065">
    <property type="entry name" value="DBL homology domain (DH-domain)"/>
    <property type="match status" value="1"/>
</dbReference>
<dbReference type="InterPro" id="IPR000219">
    <property type="entry name" value="DH_dom"/>
</dbReference>
<dbReference type="Pfam" id="PF16652">
    <property type="entry name" value="PH_13"/>
    <property type="match status" value="1"/>
</dbReference>
<sequence length="546" mass="63164">MSIYPGDLLVQEHHKKLLKRNTVADFHALRHGSSSTSTINDDAKKGRQPFSLLKLMKSRSKEALSKLEDVLAGMKPSEFKDNYLAVYKSLHWSDLIASSDKQTEQMCLSDMERKRREAVWELFKSECVFLINHLMVLKHCFMEPLKKVQVEGHLMYAEPQDLFGNLDEICYVSYTFCKDFIAALLKGMSSTEFGSTRVLLKAFERFSTHSKGGDIYHTYCLNYTNALTYLEKLRRHDDFTEFERWCEQDPRCKRLQLTDLLVAPMQHCTKLPLLLGNIRKYTECDEEISQLTDSIERVEMSLQNMEEKIKWVKNYERVQEVQRQLVWPPVTELEPRVFIPEYLKNTLLKQPCERLLACPQRQLLHEGQLTLVESTKTTDVYLFLFDDILLITRVKKSARKKQSQLEASGAQASCDKITYIVHKQPVALDRLSVHDISQSEAAANGVKCAFVIVQISRFQQIIGVYTLQSPTDAAKNAWLEKLSEAREKFTNKEDSNQDLNNDNMDVKENRETRMADISFSSPRRQRKNGILKSSHTKSLSVDSVYI</sequence>
<dbReference type="GO" id="GO:0005085">
    <property type="term" value="F:guanyl-nucleotide exchange factor activity"/>
    <property type="evidence" value="ECO:0007669"/>
    <property type="project" value="InterPro"/>
</dbReference>
<evidence type="ECO:0000259" key="2">
    <source>
        <dbReference type="PROSITE" id="PS50003"/>
    </source>
</evidence>
<name>A0A210QZX3_MIZYE</name>
<dbReference type="InterPro" id="IPR011993">
    <property type="entry name" value="PH-like_dom_sf"/>
</dbReference>
<protein>
    <submittedName>
        <fullName evidence="4">Pleckstrin homology domain-containing family G member 7</fullName>
    </submittedName>
</protein>
<reference evidence="4 5" key="1">
    <citation type="journal article" date="2017" name="Nat. Ecol. Evol.">
        <title>Scallop genome provides insights into evolution of bilaterian karyotype and development.</title>
        <authorList>
            <person name="Wang S."/>
            <person name="Zhang J."/>
            <person name="Jiao W."/>
            <person name="Li J."/>
            <person name="Xun X."/>
            <person name="Sun Y."/>
            <person name="Guo X."/>
            <person name="Huan P."/>
            <person name="Dong B."/>
            <person name="Zhang L."/>
            <person name="Hu X."/>
            <person name="Sun X."/>
            <person name="Wang J."/>
            <person name="Zhao C."/>
            <person name="Wang Y."/>
            <person name="Wang D."/>
            <person name="Huang X."/>
            <person name="Wang R."/>
            <person name="Lv J."/>
            <person name="Li Y."/>
            <person name="Zhang Z."/>
            <person name="Liu B."/>
            <person name="Lu W."/>
            <person name="Hui Y."/>
            <person name="Liang J."/>
            <person name="Zhou Z."/>
            <person name="Hou R."/>
            <person name="Li X."/>
            <person name="Liu Y."/>
            <person name="Li H."/>
            <person name="Ning X."/>
            <person name="Lin Y."/>
            <person name="Zhao L."/>
            <person name="Xing Q."/>
            <person name="Dou J."/>
            <person name="Li Y."/>
            <person name="Mao J."/>
            <person name="Guo H."/>
            <person name="Dou H."/>
            <person name="Li T."/>
            <person name="Mu C."/>
            <person name="Jiang W."/>
            <person name="Fu Q."/>
            <person name="Fu X."/>
            <person name="Miao Y."/>
            <person name="Liu J."/>
            <person name="Yu Q."/>
            <person name="Li R."/>
            <person name="Liao H."/>
            <person name="Li X."/>
            <person name="Kong Y."/>
            <person name="Jiang Z."/>
            <person name="Chourrout D."/>
            <person name="Li R."/>
            <person name="Bao Z."/>
        </authorList>
    </citation>
    <scope>NUCLEOTIDE SEQUENCE [LARGE SCALE GENOMIC DNA]</scope>
    <source>
        <strain evidence="4 5">PY_sf001</strain>
    </source>
</reference>
<dbReference type="PANTHER" id="PTHR13217">
    <property type="entry name" value="PLECKSTRIN HOMOLOGY DOMAIN-CONTAINING FAMILY G MEMBER 7"/>
    <property type="match status" value="1"/>
</dbReference>
<feature type="region of interest" description="Disordered" evidence="1">
    <location>
        <begin position="489"/>
        <end position="546"/>
    </location>
</feature>
<evidence type="ECO:0000313" key="4">
    <source>
        <dbReference type="EMBL" id="OWF54309.1"/>
    </source>
</evidence>
<dbReference type="OrthoDB" id="5585231at2759"/>
<evidence type="ECO:0000313" key="5">
    <source>
        <dbReference type="Proteomes" id="UP000242188"/>
    </source>
</evidence>
<dbReference type="Pfam" id="PF00621">
    <property type="entry name" value="RhoGEF"/>
    <property type="match status" value="1"/>
</dbReference>
<keyword evidence="5" id="KW-1185">Reference proteome</keyword>
<dbReference type="CDD" id="cd13245">
    <property type="entry name" value="PH_PLEKHG7"/>
    <property type="match status" value="1"/>
</dbReference>
<dbReference type="SMART" id="SM00233">
    <property type="entry name" value="PH"/>
    <property type="match status" value="1"/>
</dbReference>
<dbReference type="InterPro" id="IPR035899">
    <property type="entry name" value="DBL_dom_sf"/>
</dbReference>
<dbReference type="SMART" id="SM00325">
    <property type="entry name" value="RhoGEF"/>
    <property type="match status" value="1"/>
</dbReference>
<feature type="compositionally biased region" description="Basic and acidic residues" evidence="1">
    <location>
        <begin position="504"/>
        <end position="514"/>
    </location>
</feature>
<dbReference type="InterPro" id="IPR001849">
    <property type="entry name" value="PH_domain"/>
</dbReference>
<dbReference type="Proteomes" id="UP000242188">
    <property type="component" value="Unassembled WGS sequence"/>
</dbReference>
<dbReference type="PROSITE" id="PS50003">
    <property type="entry name" value="PH_DOMAIN"/>
    <property type="match status" value="1"/>
</dbReference>
<dbReference type="GO" id="GO:0007266">
    <property type="term" value="P:Rho protein signal transduction"/>
    <property type="evidence" value="ECO:0007669"/>
    <property type="project" value="TreeGrafter"/>
</dbReference>
<comment type="caution">
    <text evidence="4">The sequence shown here is derived from an EMBL/GenBank/DDBJ whole genome shotgun (WGS) entry which is preliminary data.</text>
</comment>
<dbReference type="STRING" id="6573.A0A210QZX3"/>
<evidence type="ECO:0000256" key="1">
    <source>
        <dbReference type="SAM" id="MobiDB-lite"/>
    </source>
</evidence>
<proteinExistence type="predicted"/>
<dbReference type="SUPFAM" id="SSF50729">
    <property type="entry name" value="PH domain-like"/>
    <property type="match status" value="1"/>
</dbReference>
<dbReference type="Gene3D" id="2.30.29.30">
    <property type="entry name" value="Pleckstrin-homology domain (PH domain)/Phosphotyrosine-binding domain (PTB)"/>
    <property type="match status" value="1"/>
</dbReference>
<dbReference type="InterPro" id="IPR040181">
    <property type="entry name" value="PKHG5/7"/>
</dbReference>
<dbReference type="EMBL" id="NEDP02001105">
    <property type="protein sequence ID" value="OWF54309.1"/>
    <property type="molecule type" value="Genomic_DNA"/>
</dbReference>
<feature type="compositionally biased region" description="Polar residues" evidence="1">
    <location>
        <begin position="531"/>
        <end position="546"/>
    </location>
</feature>
<dbReference type="AlphaFoldDB" id="A0A210QZX3"/>
<accession>A0A210QZX3</accession>
<dbReference type="Gene3D" id="1.20.900.10">
    <property type="entry name" value="Dbl homology (DH) domain"/>
    <property type="match status" value="1"/>
</dbReference>
<dbReference type="PANTHER" id="PTHR13217:SF6">
    <property type="entry name" value="PLECKSTRIN HOMOLOGY DOMAIN-CONTAINING FAMILY G MEMBER 7"/>
    <property type="match status" value="1"/>
</dbReference>
<feature type="domain" description="DH" evidence="3">
    <location>
        <begin position="114"/>
        <end position="308"/>
    </location>
</feature>
<organism evidence="4 5">
    <name type="scientific">Mizuhopecten yessoensis</name>
    <name type="common">Japanese scallop</name>
    <name type="synonym">Patinopecten yessoensis</name>
    <dbReference type="NCBI Taxonomy" id="6573"/>
    <lineage>
        <taxon>Eukaryota</taxon>
        <taxon>Metazoa</taxon>
        <taxon>Spiralia</taxon>
        <taxon>Lophotrochozoa</taxon>
        <taxon>Mollusca</taxon>
        <taxon>Bivalvia</taxon>
        <taxon>Autobranchia</taxon>
        <taxon>Pteriomorphia</taxon>
        <taxon>Pectinida</taxon>
        <taxon>Pectinoidea</taxon>
        <taxon>Pectinidae</taxon>
        <taxon>Mizuhopecten</taxon>
    </lineage>
</organism>
<dbReference type="PROSITE" id="PS50010">
    <property type="entry name" value="DH_2"/>
    <property type="match status" value="1"/>
</dbReference>
<gene>
    <name evidence="4" type="ORF">KP79_PYT11750</name>
</gene>
<feature type="domain" description="PH" evidence="2">
    <location>
        <begin position="362"/>
        <end position="487"/>
    </location>
</feature>